<name>A0A6J5CZH4_9BURK</name>
<feature type="compositionally biased region" description="Polar residues" evidence="1">
    <location>
        <begin position="145"/>
        <end position="155"/>
    </location>
</feature>
<dbReference type="RefSeq" id="WP_175224724.1">
    <property type="nucleotide sequence ID" value="NZ_CADIKH010000002.1"/>
</dbReference>
<feature type="compositionally biased region" description="Gly residues" evidence="1">
    <location>
        <begin position="110"/>
        <end position="121"/>
    </location>
</feature>
<evidence type="ECO:0000313" key="3">
    <source>
        <dbReference type="EMBL" id="CAB3747399.1"/>
    </source>
</evidence>
<reference evidence="3 4" key="1">
    <citation type="submission" date="2020-04" db="EMBL/GenBank/DDBJ databases">
        <authorList>
            <person name="De Canck E."/>
        </authorList>
    </citation>
    <scope>NUCLEOTIDE SEQUENCE [LARGE SCALE GENOMIC DNA]</scope>
    <source>
        <strain evidence="3 4">LMG 29542</strain>
    </source>
</reference>
<feature type="chain" id="PRO_5027102270" description="Translation initiation factor IF-2" evidence="2">
    <location>
        <begin position="17"/>
        <end position="155"/>
    </location>
</feature>
<keyword evidence="2" id="KW-0732">Signal</keyword>
<evidence type="ECO:0000256" key="1">
    <source>
        <dbReference type="SAM" id="MobiDB-lite"/>
    </source>
</evidence>
<feature type="compositionally biased region" description="Basic and acidic residues" evidence="1">
    <location>
        <begin position="81"/>
        <end position="93"/>
    </location>
</feature>
<evidence type="ECO:0000313" key="4">
    <source>
        <dbReference type="Proteomes" id="UP000494363"/>
    </source>
</evidence>
<dbReference type="AlphaFoldDB" id="A0A6J5CZH4"/>
<feature type="region of interest" description="Disordered" evidence="1">
    <location>
        <begin position="79"/>
        <end position="155"/>
    </location>
</feature>
<gene>
    <name evidence="3" type="ORF">LMG29542_00444</name>
</gene>
<keyword evidence="4" id="KW-1185">Reference proteome</keyword>
<protein>
    <recommendedName>
        <fullName evidence="5">Translation initiation factor IF-2</fullName>
    </recommendedName>
</protein>
<accession>A0A6J5CZH4</accession>
<sequence>MNPRTTLLFVSAVAAAALCGGCAVYPNAPPAYGYGYEDGGYGGYTGYDTYGYGYPPPQSNVYLGFGGYSGPNYRDPYWGRGYRERADWNDGRHSGGGGNPHSQPGTPPAHGGGGGPGGGGGHPPPQAGHGGGGGRAPAGRAVDVSPNNGSRATNH</sequence>
<evidence type="ECO:0008006" key="5">
    <source>
        <dbReference type="Google" id="ProtNLM"/>
    </source>
</evidence>
<proteinExistence type="predicted"/>
<dbReference type="EMBL" id="CADIKH010000002">
    <property type="protein sequence ID" value="CAB3747399.1"/>
    <property type="molecule type" value="Genomic_DNA"/>
</dbReference>
<dbReference type="Proteomes" id="UP000494363">
    <property type="component" value="Unassembled WGS sequence"/>
</dbReference>
<evidence type="ECO:0000256" key="2">
    <source>
        <dbReference type="SAM" id="SignalP"/>
    </source>
</evidence>
<organism evidence="3 4">
    <name type="scientific">Paraburkholderia humisilvae</name>
    <dbReference type="NCBI Taxonomy" id="627669"/>
    <lineage>
        <taxon>Bacteria</taxon>
        <taxon>Pseudomonadati</taxon>
        <taxon>Pseudomonadota</taxon>
        <taxon>Betaproteobacteria</taxon>
        <taxon>Burkholderiales</taxon>
        <taxon>Burkholderiaceae</taxon>
        <taxon>Paraburkholderia</taxon>
    </lineage>
</organism>
<feature type="signal peptide" evidence="2">
    <location>
        <begin position="1"/>
        <end position="16"/>
    </location>
</feature>